<dbReference type="Pfam" id="PF00561">
    <property type="entry name" value="Abhydrolase_1"/>
    <property type="match status" value="1"/>
</dbReference>
<feature type="domain" description="AB hydrolase-1" evidence="1">
    <location>
        <begin position="28"/>
        <end position="139"/>
    </location>
</feature>
<gene>
    <name evidence="2" type="ORF">QTN47_17670</name>
</gene>
<proteinExistence type="predicted"/>
<dbReference type="PRINTS" id="PR00412">
    <property type="entry name" value="EPOXHYDRLASE"/>
</dbReference>
<protein>
    <submittedName>
        <fullName evidence="2">Alpha/beta hydrolase</fullName>
    </submittedName>
</protein>
<dbReference type="InterPro" id="IPR000073">
    <property type="entry name" value="AB_hydrolase_1"/>
</dbReference>
<dbReference type="GO" id="GO:0016787">
    <property type="term" value="F:hydrolase activity"/>
    <property type="evidence" value="ECO:0007669"/>
    <property type="project" value="UniProtKB-KW"/>
</dbReference>
<evidence type="ECO:0000313" key="2">
    <source>
        <dbReference type="EMBL" id="MEX6689342.1"/>
    </source>
</evidence>
<dbReference type="Gene3D" id="3.40.50.1820">
    <property type="entry name" value="alpha/beta hydrolase"/>
    <property type="match status" value="1"/>
</dbReference>
<dbReference type="Proteomes" id="UP001560573">
    <property type="component" value="Unassembled WGS sequence"/>
</dbReference>
<dbReference type="PANTHER" id="PTHR43798:SF33">
    <property type="entry name" value="HYDROLASE, PUTATIVE (AFU_ORTHOLOGUE AFUA_2G14860)-RELATED"/>
    <property type="match status" value="1"/>
</dbReference>
<keyword evidence="2" id="KW-0378">Hydrolase</keyword>
<dbReference type="PANTHER" id="PTHR43798">
    <property type="entry name" value="MONOACYLGLYCEROL LIPASE"/>
    <property type="match status" value="1"/>
</dbReference>
<sequence>MILGILKYINAGDLCIAYEESGSVDATTIILLHGFPYDIRAYDKVVKILVTENCRIIVPYLRGFGPTKFLSPDTIRSGQQAALAYDLIALMDALSIQKAIVGGYDWGGRACCIVAALYPERITGLVSMAGYNIQTIAKYSEPVSPEIEMLNWYQYYFHSERGRLGLTKYRKELCKLLWKNWSPTWKFDDDTFEATAVSFNNPDFVDIVVHSYRHRYGLANGEPKFEMMEQLLQKQPAIKVPAIILDAEADGVEPFSGTGKDAGYFEGGYERRVAKGIGHNLPQEAPEEFTRAIITFLRSM</sequence>
<name>A0ABV3ZHG1_9BACT</name>
<accession>A0ABV3ZHG1</accession>
<dbReference type="EMBL" id="JAULBC010000006">
    <property type="protein sequence ID" value="MEX6689342.1"/>
    <property type="molecule type" value="Genomic_DNA"/>
</dbReference>
<reference evidence="2 3" key="1">
    <citation type="submission" date="2023-07" db="EMBL/GenBank/DDBJ databases">
        <authorList>
            <person name="Lian W.-H."/>
        </authorList>
    </citation>
    <scope>NUCLEOTIDE SEQUENCE [LARGE SCALE GENOMIC DNA]</scope>
    <source>
        <strain evidence="2 3">SYSU DXS3180</strain>
    </source>
</reference>
<evidence type="ECO:0000259" key="1">
    <source>
        <dbReference type="Pfam" id="PF00561"/>
    </source>
</evidence>
<dbReference type="InterPro" id="IPR029058">
    <property type="entry name" value="AB_hydrolase_fold"/>
</dbReference>
<organism evidence="2 3">
    <name type="scientific">Danxiaibacter flavus</name>
    <dbReference type="NCBI Taxonomy" id="3049108"/>
    <lineage>
        <taxon>Bacteria</taxon>
        <taxon>Pseudomonadati</taxon>
        <taxon>Bacteroidota</taxon>
        <taxon>Chitinophagia</taxon>
        <taxon>Chitinophagales</taxon>
        <taxon>Chitinophagaceae</taxon>
        <taxon>Danxiaibacter</taxon>
    </lineage>
</organism>
<evidence type="ECO:0000313" key="3">
    <source>
        <dbReference type="Proteomes" id="UP001560573"/>
    </source>
</evidence>
<dbReference type="InterPro" id="IPR000639">
    <property type="entry name" value="Epox_hydrolase-like"/>
</dbReference>
<dbReference type="InterPro" id="IPR050266">
    <property type="entry name" value="AB_hydrolase_sf"/>
</dbReference>
<dbReference type="SUPFAM" id="SSF53474">
    <property type="entry name" value="alpha/beta-Hydrolases"/>
    <property type="match status" value="1"/>
</dbReference>
<keyword evidence="3" id="KW-1185">Reference proteome</keyword>
<dbReference type="RefSeq" id="WP_369330749.1">
    <property type="nucleotide sequence ID" value="NZ_JAULBC010000006.1"/>
</dbReference>
<comment type="caution">
    <text evidence="2">The sequence shown here is derived from an EMBL/GenBank/DDBJ whole genome shotgun (WGS) entry which is preliminary data.</text>
</comment>